<protein>
    <submittedName>
        <fullName evidence="1">Uncharacterized protein</fullName>
    </submittedName>
</protein>
<comment type="caution">
    <text evidence="1">The sequence shown here is derived from an EMBL/GenBank/DDBJ whole genome shotgun (WGS) entry which is preliminary data.</text>
</comment>
<dbReference type="AlphaFoldDB" id="A0AAE1AMS9"/>
<evidence type="ECO:0000313" key="2">
    <source>
        <dbReference type="Proteomes" id="UP001283361"/>
    </source>
</evidence>
<proteinExistence type="predicted"/>
<dbReference type="Proteomes" id="UP001283361">
    <property type="component" value="Unassembled WGS sequence"/>
</dbReference>
<organism evidence="1 2">
    <name type="scientific">Elysia crispata</name>
    <name type="common">lettuce slug</name>
    <dbReference type="NCBI Taxonomy" id="231223"/>
    <lineage>
        <taxon>Eukaryota</taxon>
        <taxon>Metazoa</taxon>
        <taxon>Spiralia</taxon>
        <taxon>Lophotrochozoa</taxon>
        <taxon>Mollusca</taxon>
        <taxon>Gastropoda</taxon>
        <taxon>Heterobranchia</taxon>
        <taxon>Euthyneura</taxon>
        <taxon>Panpulmonata</taxon>
        <taxon>Sacoglossa</taxon>
        <taxon>Placobranchoidea</taxon>
        <taxon>Plakobranchidae</taxon>
        <taxon>Elysia</taxon>
    </lineage>
</organism>
<keyword evidence="2" id="KW-1185">Reference proteome</keyword>
<sequence>MTFTERKSEISDDEELIPAVPCLCSNIARIRPFIAMEAPSVTGDTKRASLIWAWWSLSDEALHSGGSPAGGQGDLLIAPALCSSPGSPYTGDIPLQ</sequence>
<evidence type="ECO:0000313" key="1">
    <source>
        <dbReference type="EMBL" id="KAK3790644.1"/>
    </source>
</evidence>
<accession>A0AAE1AMS9</accession>
<name>A0AAE1AMS9_9GAST</name>
<dbReference type="EMBL" id="JAWDGP010001522">
    <property type="protein sequence ID" value="KAK3790644.1"/>
    <property type="molecule type" value="Genomic_DNA"/>
</dbReference>
<reference evidence="1" key="1">
    <citation type="journal article" date="2023" name="G3 (Bethesda)">
        <title>A reference genome for the long-term kleptoplast-retaining sea slug Elysia crispata morphotype clarki.</title>
        <authorList>
            <person name="Eastman K.E."/>
            <person name="Pendleton A.L."/>
            <person name="Shaikh M.A."/>
            <person name="Suttiyut T."/>
            <person name="Ogas R."/>
            <person name="Tomko P."/>
            <person name="Gavelis G."/>
            <person name="Widhalm J.R."/>
            <person name="Wisecaver J.H."/>
        </authorList>
    </citation>
    <scope>NUCLEOTIDE SEQUENCE</scope>
    <source>
        <strain evidence="1">ECLA1</strain>
    </source>
</reference>
<gene>
    <name evidence="1" type="ORF">RRG08_048770</name>
</gene>